<gene>
    <name evidence="4" type="ORF">Fot_36821</name>
</gene>
<feature type="region of interest" description="Disordered" evidence="2">
    <location>
        <begin position="87"/>
        <end position="155"/>
    </location>
</feature>
<name>A0ABD1STA7_9LAMI</name>
<dbReference type="Pfam" id="PF03914">
    <property type="entry name" value="CBF"/>
    <property type="match status" value="1"/>
</dbReference>
<evidence type="ECO:0000313" key="5">
    <source>
        <dbReference type="Proteomes" id="UP001604277"/>
    </source>
</evidence>
<evidence type="ECO:0000259" key="3">
    <source>
        <dbReference type="Pfam" id="PF03914"/>
    </source>
</evidence>
<dbReference type="GO" id="GO:0005634">
    <property type="term" value="C:nucleus"/>
    <property type="evidence" value="ECO:0007669"/>
    <property type="project" value="UniProtKB-ARBA"/>
</dbReference>
<dbReference type="EMBL" id="JBFOLJ010000010">
    <property type="protein sequence ID" value="KAL2502973.1"/>
    <property type="molecule type" value="Genomic_DNA"/>
</dbReference>
<proteinExistence type="inferred from homology"/>
<feature type="compositionally biased region" description="Low complexity" evidence="2">
    <location>
        <begin position="132"/>
        <end position="146"/>
    </location>
</feature>
<dbReference type="PANTHER" id="PTHR12048">
    <property type="entry name" value="CCAAT-BINDING FACTOR-RELATED"/>
    <property type="match status" value="1"/>
</dbReference>
<dbReference type="InterPro" id="IPR005612">
    <property type="entry name" value="CCAAT-binding_factor"/>
</dbReference>
<sequence>MFIGLMLRAMKNDINIKRVAAFSKRLLHVALQLPPQYACGFLFLLSEVLKARPHLWNMVLQNDSADEDLEHFEDIADDDNKQASLVLDNGDNKDGVAQTSNESNIDSDSSLDKDNGDNKDEVAQTSNESNIDSDSSLDKGSSTTSGSDEDDLSEAYGLLGEGGVDEIEELKSVSDPKGVNCLQRENDSPMLPGWFNPRHREPTCCNADWVSWWELTVLSSHVHPSVAAMARTLLSGANIVYSGNPLNDLSLGAFLDKFMEKKPKQSTWHSATQIEPAKKLDMKNQLIGPEMVSMAEEDVPPEDLVFHMFHMNKLNSSKNPKKKKKKTADDEAAEEFYAVDGDDESDSEEIENVLDSANHSSEVNGDYDYDHLDKIANEDDDDLIGSGSDEEVFPSDFANMEIEEEEDISIEQMMRVTWMMAFMKV</sequence>
<organism evidence="4 5">
    <name type="scientific">Forsythia ovata</name>
    <dbReference type="NCBI Taxonomy" id="205694"/>
    <lineage>
        <taxon>Eukaryota</taxon>
        <taxon>Viridiplantae</taxon>
        <taxon>Streptophyta</taxon>
        <taxon>Embryophyta</taxon>
        <taxon>Tracheophyta</taxon>
        <taxon>Spermatophyta</taxon>
        <taxon>Magnoliopsida</taxon>
        <taxon>eudicotyledons</taxon>
        <taxon>Gunneridae</taxon>
        <taxon>Pentapetalae</taxon>
        <taxon>asterids</taxon>
        <taxon>lamiids</taxon>
        <taxon>Lamiales</taxon>
        <taxon>Oleaceae</taxon>
        <taxon>Forsythieae</taxon>
        <taxon>Forsythia</taxon>
    </lineage>
</organism>
<protein>
    <submittedName>
        <fullName evidence="4">CCAAT-binding factor</fullName>
    </submittedName>
</protein>
<dbReference type="Proteomes" id="UP001604277">
    <property type="component" value="Unassembled WGS sequence"/>
</dbReference>
<keyword evidence="5" id="KW-1185">Reference proteome</keyword>
<dbReference type="InterPro" id="IPR040155">
    <property type="entry name" value="CEBPZ/Mak21-like"/>
</dbReference>
<reference evidence="5" key="1">
    <citation type="submission" date="2024-07" db="EMBL/GenBank/DDBJ databases">
        <title>Two chromosome-level genome assemblies of Korean endemic species Abeliophyllum distichum and Forsythia ovata (Oleaceae).</title>
        <authorList>
            <person name="Jang H."/>
        </authorList>
    </citation>
    <scope>NUCLEOTIDE SEQUENCE [LARGE SCALE GENOMIC DNA]</scope>
</reference>
<comment type="caution">
    <text evidence="4">The sequence shown here is derived from an EMBL/GenBank/DDBJ whole genome shotgun (WGS) entry which is preliminary data.</text>
</comment>
<evidence type="ECO:0000313" key="4">
    <source>
        <dbReference type="EMBL" id="KAL2502973.1"/>
    </source>
</evidence>
<accession>A0ABD1STA7</accession>
<feature type="compositionally biased region" description="Basic and acidic residues" evidence="2">
    <location>
        <begin position="110"/>
        <end position="122"/>
    </location>
</feature>
<comment type="similarity">
    <text evidence="1">Belongs to the CBF/MAK21 family.</text>
</comment>
<dbReference type="AlphaFoldDB" id="A0ABD1STA7"/>
<evidence type="ECO:0000256" key="2">
    <source>
        <dbReference type="SAM" id="MobiDB-lite"/>
    </source>
</evidence>
<evidence type="ECO:0000256" key="1">
    <source>
        <dbReference type="ARBA" id="ARBA00007797"/>
    </source>
</evidence>
<feature type="domain" description="CCAAT-binding factor" evidence="3">
    <location>
        <begin position="6"/>
        <end position="230"/>
    </location>
</feature>
<feature type="compositionally biased region" description="Polar residues" evidence="2">
    <location>
        <begin position="97"/>
        <end position="108"/>
    </location>
</feature>
<dbReference type="PANTHER" id="PTHR12048:SF0">
    <property type="entry name" value="CCAAT_ENHANCER-BINDING PROTEIN ZETA"/>
    <property type="match status" value="1"/>
</dbReference>